<dbReference type="STRING" id="451.B6N58_08565"/>
<comment type="subcellular location">
    <subcellularLocation>
        <location evidence="1">Cell membrane</location>
        <topology evidence="1">Multi-pass membrane protein</topology>
    </subcellularLocation>
</comment>
<keyword evidence="5 8" id="KW-1133">Transmembrane helix</keyword>
<dbReference type="GO" id="GO:0016758">
    <property type="term" value="F:hexosyltransferase activity"/>
    <property type="evidence" value="ECO:0007669"/>
    <property type="project" value="InterPro"/>
</dbReference>
<evidence type="ECO:0000256" key="6">
    <source>
        <dbReference type="ARBA" id="ARBA00023136"/>
    </source>
</evidence>
<organism evidence="9 11">
    <name type="scientific">Legionella micdadei</name>
    <name type="common">Tatlockia micdadei</name>
    <dbReference type="NCBI Taxonomy" id="451"/>
    <lineage>
        <taxon>Bacteria</taxon>
        <taxon>Pseudomonadati</taxon>
        <taxon>Pseudomonadota</taxon>
        <taxon>Gammaproteobacteria</taxon>
        <taxon>Legionellales</taxon>
        <taxon>Legionellaceae</taxon>
        <taxon>Legionella</taxon>
    </lineage>
</organism>
<feature type="transmembrane region" description="Helical" evidence="8">
    <location>
        <begin position="182"/>
        <end position="206"/>
    </location>
</feature>
<dbReference type="RefSeq" id="WP_052679478.1">
    <property type="nucleotide sequence ID" value="NZ_CP020614.1"/>
</dbReference>
<evidence type="ECO:0000256" key="7">
    <source>
        <dbReference type="ARBA" id="ARBA00024033"/>
    </source>
</evidence>
<protein>
    <submittedName>
        <fullName evidence="9">Putative integral membrane protein</fullName>
    </submittedName>
</protein>
<dbReference type="Proteomes" id="UP000182998">
    <property type="component" value="Unassembled WGS sequence"/>
</dbReference>
<dbReference type="AlphaFoldDB" id="A0A098GGU2"/>
<evidence type="ECO:0000256" key="8">
    <source>
        <dbReference type="SAM" id="Phobius"/>
    </source>
</evidence>
<dbReference type="EMBL" id="LN614830">
    <property type="protein sequence ID" value="CEG60706.1"/>
    <property type="molecule type" value="Genomic_DNA"/>
</dbReference>
<sequence length="408" mass="46844">MEGTKINQLHLANSGRTTQETAWKVLLGLLLAGFYAILFFLMFCSQSTLDFLSFYSSSQILAKGGNPYQVLSTISSPIAALVPANLNPPIILWLFSPLVKFNYYVAASIWSVFSLVLGLIGARIAFHYAFSQDFIKKNGFYLYFFFLLSFPMLMNTGLAQFGTILLFFMMSGYHLYVKKKDYFAGVVWGAIIAIKFFPALIIIYVLVQRRYKVCVAILSASLLLSLLPLIIYGTVIYTQYFSMMSVIRWYGKSWNGSILGMIYRILVSGNAQDWLAIKQIYGGLFFIFLLFYVRKMIKTEKLNVPHQSFCLTLVMMLVLSPFGWLYYFPLLILPFSLTWLSFVAEKPMTMNKFAWFFCLFLLNIPINNLPLSIMPSILYKLTVYSFNFYGLLVLLYLVNNMKIPPMKH</sequence>
<evidence type="ECO:0000256" key="3">
    <source>
        <dbReference type="ARBA" id="ARBA00022679"/>
    </source>
</evidence>
<reference evidence="9" key="2">
    <citation type="submission" date="2014-09" db="EMBL/GenBank/DDBJ databases">
        <authorList>
            <person name="GOMEZ-VALERO Laura"/>
        </authorList>
    </citation>
    <scope>NUCLEOTIDE SEQUENCE</scope>
    <source>
        <strain evidence="9">ATCC33218</strain>
    </source>
</reference>
<dbReference type="Pfam" id="PF09594">
    <property type="entry name" value="GT87"/>
    <property type="match status" value="1"/>
</dbReference>
<keyword evidence="6 8" id="KW-0472">Membrane</keyword>
<dbReference type="PATRIC" id="fig|451.8.peg.2232"/>
<name>A0A098GGU2_LEGMI</name>
<dbReference type="KEGG" id="tmc:LMI_1399"/>
<feature type="transmembrane region" description="Helical" evidence="8">
    <location>
        <begin position="274"/>
        <end position="293"/>
    </location>
</feature>
<dbReference type="GO" id="GO:0005886">
    <property type="term" value="C:plasma membrane"/>
    <property type="evidence" value="ECO:0007669"/>
    <property type="project" value="UniProtKB-SubCell"/>
</dbReference>
<evidence type="ECO:0000313" key="11">
    <source>
        <dbReference type="Proteomes" id="UP000032414"/>
    </source>
</evidence>
<dbReference type="HOGENOM" id="CLU_625281_0_0_6"/>
<dbReference type="EMBL" id="FMVN01000004">
    <property type="protein sequence ID" value="SCY10650.1"/>
    <property type="molecule type" value="Genomic_DNA"/>
</dbReference>
<evidence type="ECO:0000313" key="12">
    <source>
        <dbReference type="Proteomes" id="UP000182998"/>
    </source>
</evidence>
<comment type="similarity">
    <text evidence="7">Belongs to the glycosyltransferase 87 family.</text>
</comment>
<dbReference type="OrthoDB" id="5659754at2"/>
<feature type="transmembrane region" description="Helical" evidence="8">
    <location>
        <begin position="325"/>
        <end position="344"/>
    </location>
</feature>
<keyword evidence="12" id="KW-1185">Reference proteome</keyword>
<evidence type="ECO:0000256" key="2">
    <source>
        <dbReference type="ARBA" id="ARBA00022475"/>
    </source>
</evidence>
<reference evidence="10 12" key="3">
    <citation type="submission" date="2016-10" db="EMBL/GenBank/DDBJ databases">
        <authorList>
            <person name="Varghese N."/>
            <person name="Submissions S."/>
        </authorList>
    </citation>
    <scope>NUCLEOTIDE SEQUENCE [LARGE SCALE GENOMIC DNA]</scope>
    <source>
        <strain evidence="10 12">ATCC 33218</strain>
    </source>
</reference>
<evidence type="ECO:0000256" key="5">
    <source>
        <dbReference type="ARBA" id="ARBA00022989"/>
    </source>
</evidence>
<dbReference type="InterPro" id="IPR018584">
    <property type="entry name" value="GT87"/>
</dbReference>
<evidence type="ECO:0000256" key="1">
    <source>
        <dbReference type="ARBA" id="ARBA00004651"/>
    </source>
</evidence>
<gene>
    <name evidence="9" type="ORF">LMI_1399</name>
    <name evidence="10" type="ORF">SAMN02982997_00822</name>
</gene>
<keyword evidence="3" id="KW-0808">Transferase</keyword>
<accession>A0A098GGU2</accession>
<evidence type="ECO:0000256" key="4">
    <source>
        <dbReference type="ARBA" id="ARBA00022692"/>
    </source>
</evidence>
<feature type="transmembrane region" description="Helical" evidence="8">
    <location>
        <begin position="140"/>
        <end position="170"/>
    </location>
</feature>
<feature type="transmembrane region" description="Helical" evidence="8">
    <location>
        <begin position="213"/>
        <end position="237"/>
    </location>
</feature>
<keyword evidence="2" id="KW-1003">Cell membrane</keyword>
<reference evidence="11" key="1">
    <citation type="submission" date="2014-09" db="EMBL/GenBank/DDBJ databases">
        <authorList>
            <person name="Gomez-Valero L."/>
        </authorList>
    </citation>
    <scope>NUCLEOTIDE SEQUENCE [LARGE SCALE GENOMIC DNA]</scope>
    <source>
        <strain evidence="11">ATCC33218</strain>
    </source>
</reference>
<evidence type="ECO:0000313" key="9">
    <source>
        <dbReference type="EMBL" id="CEG60706.1"/>
    </source>
</evidence>
<feature type="transmembrane region" description="Helical" evidence="8">
    <location>
        <begin position="103"/>
        <end position="128"/>
    </location>
</feature>
<feature type="transmembrane region" description="Helical" evidence="8">
    <location>
        <begin position="377"/>
        <end position="398"/>
    </location>
</feature>
<feature type="transmembrane region" description="Helical" evidence="8">
    <location>
        <begin position="353"/>
        <end position="371"/>
    </location>
</feature>
<dbReference type="Proteomes" id="UP000032414">
    <property type="component" value="Chromosome I"/>
</dbReference>
<feature type="transmembrane region" description="Helical" evidence="8">
    <location>
        <begin position="21"/>
        <end position="43"/>
    </location>
</feature>
<keyword evidence="4 8" id="KW-0812">Transmembrane</keyword>
<evidence type="ECO:0000313" key="10">
    <source>
        <dbReference type="EMBL" id="SCY10650.1"/>
    </source>
</evidence>
<proteinExistence type="inferred from homology"/>